<dbReference type="PROSITE" id="PS51257">
    <property type="entry name" value="PROKAR_LIPOPROTEIN"/>
    <property type="match status" value="1"/>
</dbReference>
<feature type="compositionally biased region" description="Polar residues" evidence="2">
    <location>
        <begin position="44"/>
        <end position="60"/>
    </location>
</feature>
<evidence type="ECO:0000313" key="6">
    <source>
        <dbReference type="EMBL" id="SER36959.1"/>
    </source>
</evidence>
<evidence type="ECO:0000313" key="7">
    <source>
        <dbReference type="Proteomes" id="UP000199687"/>
    </source>
</evidence>
<protein>
    <recommendedName>
        <fullName evidence="5">DUF4349 domain-containing protein</fullName>
    </recommendedName>
</protein>
<dbReference type="RefSeq" id="WP_089739803.1">
    <property type="nucleotide sequence ID" value="NZ_FOGL01000003.1"/>
</dbReference>
<keyword evidence="3" id="KW-1133">Transmembrane helix</keyword>
<feature type="region of interest" description="Disordered" evidence="2">
    <location>
        <begin position="24"/>
        <end position="73"/>
    </location>
</feature>
<keyword evidence="3" id="KW-0472">Membrane</keyword>
<dbReference type="AlphaFoldDB" id="A0A1H9NMU4"/>
<feature type="domain" description="DUF4349" evidence="5">
    <location>
        <begin position="76"/>
        <end position="293"/>
    </location>
</feature>
<evidence type="ECO:0000256" key="3">
    <source>
        <dbReference type="SAM" id="Phobius"/>
    </source>
</evidence>
<sequence>MNKKRYLIILCIFIAGLGACSYQDTEDSTSEATDSKAANEESADNTLGEGTSDNEITTEYTDTSQEEDDQSSISERKIVYHATLQLETSSYSETTALIEEETNKADGYIVTSETYGNESENDRNGTYIVRIPSSSFQSFLTIFEKGDLEVTEKSVRGKDVTEQYVDLNARLKSKKVVEQRLLSFMENAEKTEDLLTISADLAAVQEEIEQLTGKINYLENQSSYATIEIYISEEYAELPSVQKETINTWEKAADQFKQNINILISAASAIFVFLAGNAPIIFLLGIISAIIVWFTRKMRRTKRDH</sequence>
<dbReference type="EMBL" id="FOGL01000003">
    <property type="protein sequence ID" value="SER36959.1"/>
    <property type="molecule type" value="Genomic_DNA"/>
</dbReference>
<feature type="coiled-coil region" evidence="1">
    <location>
        <begin position="194"/>
        <end position="221"/>
    </location>
</feature>
<evidence type="ECO:0000256" key="2">
    <source>
        <dbReference type="SAM" id="MobiDB-lite"/>
    </source>
</evidence>
<dbReference type="Pfam" id="PF14257">
    <property type="entry name" value="DUF4349"/>
    <property type="match status" value="1"/>
</dbReference>
<dbReference type="OrthoDB" id="5381491at2"/>
<feature type="signal peptide" evidence="4">
    <location>
        <begin position="1"/>
        <end position="21"/>
    </location>
</feature>
<accession>A0A1H9NMU4</accession>
<dbReference type="STRING" id="531814.SAMN04487944_103214"/>
<keyword evidence="4" id="KW-0732">Signal</keyword>
<dbReference type="InterPro" id="IPR025645">
    <property type="entry name" value="DUF4349"/>
</dbReference>
<name>A0A1H9NMU4_9BACI</name>
<evidence type="ECO:0000259" key="5">
    <source>
        <dbReference type="Pfam" id="PF14257"/>
    </source>
</evidence>
<dbReference type="Proteomes" id="UP000199687">
    <property type="component" value="Unassembled WGS sequence"/>
</dbReference>
<organism evidence="6 7">
    <name type="scientific">Gracilibacillus ureilyticus</name>
    <dbReference type="NCBI Taxonomy" id="531814"/>
    <lineage>
        <taxon>Bacteria</taxon>
        <taxon>Bacillati</taxon>
        <taxon>Bacillota</taxon>
        <taxon>Bacilli</taxon>
        <taxon>Bacillales</taxon>
        <taxon>Bacillaceae</taxon>
        <taxon>Gracilibacillus</taxon>
    </lineage>
</organism>
<reference evidence="6 7" key="1">
    <citation type="submission" date="2016-10" db="EMBL/GenBank/DDBJ databases">
        <authorList>
            <person name="de Groot N.N."/>
        </authorList>
    </citation>
    <scope>NUCLEOTIDE SEQUENCE [LARGE SCALE GENOMIC DNA]</scope>
    <source>
        <strain evidence="6 7">CGMCC 1.7727</strain>
    </source>
</reference>
<evidence type="ECO:0000256" key="1">
    <source>
        <dbReference type="SAM" id="Coils"/>
    </source>
</evidence>
<feature type="transmembrane region" description="Helical" evidence="3">
    <location>
        <begin position="262"/>
        <end position="295"/>
    </location>
</feature>
<gene>
    <name evidence="6" type="ORF">SAMN04487944_103214</name>
</gene>
<feature type="chain" id="PRO_5039012865" description="DUF4349 domain-containing protein" evidence="4">
    <location>
        <begin position="22"/>
        <end position="305"/>
    </location>
</feature>
<keyword evidence="7" id="KW-1185">Reference proteome</keyword>
<evidence type="ECO:0000256" key="4">
    <source>
        <dbReference type="SAM" id="SignalP"/>
    </source>
</evidence>
<keyword evidence="3" id="KW-0812">Transmembrane</keyword>
<proteinExistence type="predicted"/>
<keyword evidence="1" id="KW-0175">Coiled coil</keyword>